<evidence type="ECO:0000259" key="5">
    <source>
        <dbReference type="Pfam" id="PF00135"/>
    </source>
</evidence>
<feature type="signal peptide" evidence="4">
    <location>
        <begin position="1"/>
        <end position="31"/>
    </location>
</feature>
<feature type="chain" id="PRO_5041782797" description="Carboxylic ester hydrolase" evidence="4">
    <location>
        <begin position="32"/>
        <end position="542"/>
    </location>
</feature>
<evidence type="ECO:0000313" key="7">
    <source>
        <dbReference type="Proteomes" id="UP001295794"/>
    </source>
</evidence>
<dbReference type="PANTHER" id="PTHR45570">
    <property type="entry name" value="CARBOXYLIC ESTER HYDROLASE"/>
    <property type="match status" value="1"/>
</dbReference>
<reference evidence="6" key="1">
    <citation type="submission" date="2023-11" db="EMBL/GenBank/DDBJ databases">
        <authorList>
            <person name="De Vega J J."/>
            <person name="De Vega J J."/>
        </authorList>
    </citation>
    <scope>NUCLEOTIDE SEQUENCE</scope>
</reference>
<keyword evidence="4" id="KW-0732">Signal</keyword>
<sequence length="542" mass="56385">MLGKATLNRPAEMVSTFVFFALLAVSKFASASPLAARAGVSVSTPLGTAQGIVDADGAYRFAVRYATANRWGASSVATQWDLPNGFTDPAAYPLICPQTGVAAATYSEDCLSVLLYVPPTLNTSSHVSTVVWVHGGSFIMGSATGTGLDGSKLAIATNSIVAVIQYRLGALGLLAPNGSTNLAVVDVMNSLKFLGKVLASFGGSASKITLAGQSSGAGMIRTLLAVPSASTLFQSAILHSDPMDYGFLSMSTQAMLQSTFNSQIGCSASDSACQSALSVSDILNAQTNLGNEADGLDASTGLGEPIRSVKDGVLVTNPLDLTAAFPTVSKPLLLTNVKDEGGWTVYDNLFPGPDAYPTAYWDPVLQQTLGSDRTTTVDNSDFYPLDSSVDMRVPLQTLVTDSIWRCPTWTFARNWAANGGSAYVGVFTVGATYPVNQNITFCTTDGAVCHQDDIEIIFGTVSSPSAAQSSLITEVQARYKAFLATGNPNGAGLASWSAAEASDVHPLELGTAAASDGLYPTGACDPSFWGSAVPYDYQVYGI</sequence>
<gene>
    <name evidence="6" type="ORF">MYCIT1_LOCUS26710</name>
</gene>
<dbReference type="PROSITE" id="PS00122">
    <property type="entry name" value="CARBOXYLESTERASE_B_1"/>
    <property type="match status" value="1"/>
</dbReference>
<protein>
    <recommendedName>
        <fullName evidence="4">Carboxylic ester hydrolase</fullName>
        <ecNumber evidence="4">3.1.1.-</ecNumber>
    </recommendedName>
</protein>
<evidence type="ECO:0000256" key="2">
    <source>
        <dbReference type="ARBA" id="ARBA00010515"/>
    </source>
</evidence>
<dbReference type="Gene3D" id="3.40.50.1820">
    <property type="entry name" value="alpha/beta hydrolase"/>
    <property type="match status" value="1"/>
</dbReference>
<comment type="similarity">
    <text evidence="1 4">Belongs to the type-B carboxylesterase/lipase family.</text>
</comment>
<dbReference type="Pfam" id="PF00135">
    <property type="entry name" value="COesterase"/>
    <property type="match status" value="1"/>
</dbReference>
<accession>A0AAD2Q5X5</accession>
<feature type="domain" description="Carboxylesterase type B" evidence="5">
    <location>
        <begin position="42"/>
        <end position="512"/>
    </location>
</feature>
<keyword evidence="3 4" id="KW-0378">Hydrolase</keyword>
<dbReference type="EC" id="3.1.1.-" evidence="4"/>
<organism evidence="6 7">
    <name type="scientific">Mycena citricolor</name>
    <dbReference type="NCBI Taxonomy" id="2018698"/>
    <lineage>
        <taxon>Eukaryota</taxon>
        <taxon>Fungi</taxon>
        <taxon>Dikarya</taxon>
        <taxon>Basidiomycota</taxon>
        <taxon>Agaricomycotina</taxon>
        <taxon>Agaricomycetes</taxon>
        <taxon>Agaricomycetidae</taxon>
        <taxon>Agaricales</taxon>
        <taxon>Marasmiineae</taxon>
        <taxon>Mycenaceae</taxon>
        <taxon>Mycena</taxon>
    </lineage>
</organism>
<evidence type="ECO:0000256" key="4">
    <source>
        <dbReference type="RuleBase" id="RU361235"/>
    </source>
</evidence>
<dbReference type="PROSITE" id="PS01173">
    <property type="entry name" value="LIPASE_GDXG_HIS"/>
    <property type="match status" value="1"/>
</dbReference>
<dbReference type="Proteomes" id="UP001295794">
    <property type="component" value="Unassembled WGS sequence"/>
</dbReference>
<dbReference type="SUPFAM" id="SSF53474">
    <property type="entry name" value="alpha/beta-Hydrolases"/>
    <property type="match status" value="1"/>
</dbReference>
<dbReference type="GO" id="GO:0016787">
    <property type="term" value="F:hydrolase activity"/>
    <property type="evidence" value="ECO:0007669"/>
    <property type="project" value="UniProtKB-KW"/>
</dbReference>
<name>A0AAD2Q5X5_9AGAR</name>
<evidence type="ECO:0000313" key="6">
    <source>
        <dbReference type="EMBL" id="CAK5277677.1"/>
    </source>
</evidence>
<comment type="caution">
    <text evidence="6">The sequence shown here is derived from an EMBL/GenBank/DDBJ whole genome shotgun (WGS) entry which is preliminary data.</text>
</comment>
<comment type="similarity">
    <text evidence="2">Belongs to the 'GDXG' lipolytic enzyme family.</text>
</comment>
<dbReference type="PANTHER" id="PTHR45570:SF1">
    <property type="entry name" value="CARBOXYLIC ESTER HYDROLASE"/>
    <property type="match status" value="1"/>
</dbReference>
<evidence type="ECO:0000256" key="1">
    <source>
        <dbReference type="ARBA" id="ARBA00005964"/>
    </source>
</evidence>
<dbReference type="AlphaFoldDB" id="A0AAD2Q5X5"/>
<dbReference type="EMBL" id="CAVNYO010000419">
    <property type="protein sequence ID" value="CAK5277677.1"/>
    <property type="molecule type" value="Genomic_DNA"/>
</dbReference>
<proteinExistence type="inferred from homology"/>
<dbReference type="InterPro" id="IPR002018">
    <property type="entry name" value="CarbesteraseB"/>
</dbReference>
<keyword evidence="7" id="KW-1185">Reference proteome</keyword>
<dbReference type="InterPro" id="IPR019826">
    <property type="entry name" value="Carboxylesterase_B_AS"/>
</dbReference>
<dbReference type="InterPro" id="IPR029058">
    <property type="entry name" value="AB_hydrolase_fold"/>
</dbReference>
<evidence type="ECO:0000256" key="3">
    <source>
        <dbReference type="ARBA" id="ARBA00022801"/>
    </source>
</evidence>
<dbReference type="InterPro" id="IPR002168">
    <property type="entry name" value="Lipase_GDXG_HIS_AS"/>
</dbReference>